<dbReference type="AlphaFoldDB" id="F8NYY6"/>
<dbReference type="KEGG" id="sla:SERLADRAFT_409070"/>
<dbReference type="PANTHER" id="PTHR23113:SF368">
    <property type="entry name" value="CELL DIVISION CONTROL PROTEIN 25"/>
    <property type="match status" value="1"/>
</dbReference>
<dbReference type="GO" id="GO:0005085">
    <property type="term" value="F:guanyl-nucleotide exchange factor activity"/>
    <property type="evidence" value="ECO:0007669"/>
    <property type="project" value="UniProtKB-KW"/>
</dbReference>
<dbReference type="SUPFAM" id="SSF48366">
    <property type="entry name" value="Ras GEF"/>
    <property type="match status" value="1"/>
</dbReference>
<feature type="region of interest" description="Disordered" evidence="3">
    <location>
        <begin position="1"/>
        <end position="37"/>
    </location>
</feature>
<sequence>MAHSTASVTVGKPRPLTRKKTMPSLHSSDSRSVQLKSSSQELDAVSLKTASIMTHDQSPSSPRVFSPTQPTINLECTFPAIIAPITILRRVPLTQNLDAVRSLAPIITNCLSTILDSMAQLPEGVRASSSYQLAKSDLLFSKDMFLSHAETIDPNLVGRERNGAIQTSLRLLEVMMSGLKGLLRAAERELIDSKPLPPTPECDTDDAVLVDIEEGKVLNVFSPAAVANATHPSQGVDPNFHATPREKRERVVRRKKSKINAMLKPLSVLVKCGKQSTERLASSTNDSSSTLVRTDSDSDTKKSQDASSTLNTISDNVVDCIRNSIAQFPDDFFLDGDDATLPPHPDDASELCFNATGDILGGASLKALVRILTSKDGLPDCNFTDFFLLSFRYFTTPEEALAALIDRYHEKTPENLTPLQLPTWEREAYQIKLRVAKVLYLWTDKHWRPEEDEPAFNALLQFAFCRLTPDLPRPVSKRVIDTLHRYACDKSNFRGRRLECTTAIGESHLPTKPIPATGWLPSKRKAMEAGDFSEVDILSFDCTSGHEELARQLSLALSELYLDFRPEDAVKFWKDGLDQDVGRKITAIVVYERALSNWTTSVILSSPIARSRAAVIGCLLQISTKCMAIRNFGASAAIYTGIMRVLDRLKATRSEIFEDHNKLLRVVGDVIPLDMQRKSYWNALGDEILPTVPIMSIFIGEIQIAFSHPSTREYPKGSGCQLINVHRYRNVVKVIQAMEKSHVPYKLQRVNSIQKWLNAELGPFIRADLAEENRMVDAFYAKTREIEPKGAKPPHRSWQRMLDIWVHEFLPRK</sequence>
<dbReference type="InterPro" id="IPR000651">
    <property type="entry name" value="Ras-like_Gua-exchang_fac_N"/>
</dbReference>
<dbReference type="InterPro" id="IPR001895">
    <property type="entry name" value="RASGEF_cat_dom"/>
</dbReference>
<dbReference type="InterPro" id="IPR023578">
    <property type="entry name" value="Ras_GEF_dom_sf"/>
</dbReference>
<organism evidence="7">
    <name type="scientific">Serpula lacrymans var. lacrymans (strain S7.9)</name>
    <name type="common">Dry rot fungus</name>
    <dbReference type="NCBI Taxonomy" id="578457"/>
    <lineage>
        <taxon>Eukaryota</taxon>
        <taxon>Fungi</taxon>
        <taxon>Dikarya</taxon>
        <taxon>Basidiomycota</taxon>
        <taxon>Agaricomycotina</taxon>
        <taxon>Agaricomycetes</taxon>
        <taxon>Agaricomycetidae</taxon>
        <taxon>Boletales</taxon>
        <taxon>Coniophorineae</taxon>
        <taxon>Serpulaceae</taxon>
        <taxon>Serpula</taxon>
    </lineage>
</organism>
<dbReference type="Gene3D" id="1.20.870.10">
    <property type="entry name" value="Son of sevenless (SoS) protein Chain: S domain 1"/>
    <property type="match status" value="1"/>
</dbReference>
<dbReference type="Proteomes" id="UP000008064">
    <property type="component" value="Unassembled WGS sequence"/>
</dbReference>
<dbReference type="GeneID" id="18812801"/>
<proteinExistence type="predicted"/>
<dbReference type="SMART" id="SM00229">
    <property type="entry name" value="RasGEFN"/>
    <property type="match status" value="1"/>
</dbReference>
<dbReference type="CDD" id="cd06224">
    <property type="entry name" value="REM"/>
    <property type="match status" value="1"/>
</dbReference>
<dbReference type="SMART" id="SM00147">
    <property type="entry name" value="RasGEF"/>
    <property type="match status" value="1"/>
</dbReference>
<name>F8NYY6_SERL9</name>
<accession>F8NYY6</accession>
<feature type="region of interest" description="Disordered" evidence="3">
    <location>
        <begin position="229"/>
        <end position="249"/>
    </location>
</feature>
<feature type="compositionally biased region" description="Polar residues" evidence="3">
    <location>
        <begin position="24"/>
        <end position="37"/>
    </location>
</feature>
<dbReference type="PROSITE" id="PS50212">
    <property type="entry name" value="RASGEF_NTER"/>
    <property type="match status" value="1"/>
</dbReference>
<evidence type="ECO:0000313" key="7">
    <source>
        <dbReference type="Proteomes" id="UP000008064"/>
    </source>
</evidence>
<keyword evidence="1 2" id="KW-0344">Guanine-nucleotide releasing factor</keyword>
<dbReference type="Gene3D" id="1.10.840.10">
    <property type="entry name" value="Ras guanine-nucleotide exchange factors catalytic domain"/>
    <property type="match status" value="1"/>
</dbReference>
<evidence type="ECO:0000256" key="2">
    <source>
        <dbReference type="PROSITE-ProRule" id="PRU00168"/>
    </source>
</evidence>
<feature type="compositionally biased region" description="Basic and acidic residues" evidence="3">
    <location>
        <begin position="294"/>
        <end position="304"/>
    </location>
</feature>
<feature type="compositionally biased region" description="Polar residues" evidence="3">
    <location>
        <begin position="279"/>
        <end position="293"/>
    </location>
</feature>
<evidence type="ECO:0000313" key="6">
    <source>
        <dbReference type="EMBL" id="EGO23807.1"/>
    </source>
</evidence>
<evidence type="ECO:0000259" key="4">
    <source>
        <dbReference type="PROSITE" id="PS50009"/>
    </source>
</evidence>
<dbReference type="Pfam" id="PF00618">
    <property type="entry name" value="RasGEF_N"/>
    <property type="match status" value="1"/>
</dbReference>
<feature type="domain" description="Ras-GEF" evidence="4">
    <location>
        <begin position="545"/>
        <end position="789"/>
    </location>
</feature>
<dbReference type="EMBL" id="GL945435">
    <property type="protein sequence ID" value="EGO23807.1"/>
    <property type="molecule type" value="Genomic_DNA"/>
</dbReference>
<dbReference type="HOGENOM" id="CLU_386410_0_0_1"/>
<reference evidence="7" key="1">
    <citation type="journal article" date="2011" name="Science">
        <title>The plant cell wall-decomposing machinery underlies the functional diversity of forest fungi.</title>
        <authorList>
            <person name="Eastwood D.C."/>
            <person name="Floudas D."/>
            <person name="Binder M."/>
            <person name="Majcherczyk A."/>
            <person name="Schneider P."/>
            <person name="Aerts A."/>
            <person name="Asiegbu F.O."/>
            <person name="Baker S.E."/>
            <person name="Barry K."/>
            <person name="Bendiksby M."/>
            <person name="Blumentritt M."/>
            <person name="Coutinho P.M."/>
            <person name="Cullen D."/>
            <person name="de Vries R.P."/>
            <person name="Gathman A."/>
            <person name="Goodell B."/>
            <person name="Henrissat B."/>
            <person name="Ihrmark K."/>
            <person name="Kauserud H."/>
            <person name="Kohler A."/>
            <person name="LaButti K."/>
            <person name="Lapidus A."/>
            <person name="Lavin J.L."/>
            <person name="Lee Y.-H."/>
            <person name="Lindquist E."/>
            <person name="Lilly W."/>
            <person name="Lucas S."/>
            <person name="Morin E."/>
            <person name="Murat C."/>
            <person name="Oguiza J.A."/>
            <person name="Park J."/>
            <person name="Pisabarro A.G."/>
            <person name="Riley R."/>
            <person name="Rosling A."/>
            <person name="Salamov A."/>
            <person name="Schmidt O."/>
            <person name="Schmutz J."/>
            <person name="Skrede I."/>
            <person name="Stenlid J."/>
            <person name="Wiebenga A."/>
            <person name="Xie X."/>
            <person name="Kuees U."/>
            <person name="Hibbett D.S."/>
            <person name="Hoffmeister D."/>
            <person name="Hoegberg N."/>
            <person name="Martin F."/>
            <person name="Grigoriev I.V."/>
            <person name="Watkinson S.C."/>
        </authorList>
    </citation>
    <scope>NUCLEOTIDE SEQUENCE [LARGE SCALE GENOMIC DNA]</scope>
    <source>
        <strain evidence="7">S7.9</strain>
    </source>
</reference>
<dbReference type="Pfam" id="PF00617">
    <property type="entry name" value="RasGEF"/>
    <property type="match status" value="1"/>
</dbReference>
<dbReference type="RefSeq" id="XP_007319569.1">
    <property type="nucleotide sequence ID" value="XM_007319507.1"/>
</dbReference>
<evidence type="ECO:0000256" key="3">
    <source>
        <dbReference type="SAM" id="MobiDB-lite"/>
    </source>
</evidence>
<evidence type="ECO:0000259" key="5">
    <source>
        <dbReference type="PROSITE" id="PS50212"/>
    </source>
</evidence>
<dbReference type="InterPro" id="IPR008937">
    <property type="entry name" value="Ras-like_GEF"/>
</dbReference>
<evidence type="ECO:0008006" key="8">
    <source>
        <dbReference type="Google" id="ProtNLM"/>
    </source>
</evidence>
<dbReference type="PROSITE" id="PS50009">
    <property type="entry name" value="RASGEF_CAT"/>
    <property type="match status" value="1"/>
</dbReference>
<dbReference type="GO" id="GO:0007265">
    <property type="term" value="P:Ras protein signal transduction"/>
    <property type="evidence" value="ECO:0007669"/>
    <property type="project" value="TreeGrafter"/>
</dbReference>
<dbReference type="GO" id="GO:0005886">
    <property type="term" value="C:plasma membrane"/>
    <property type="evidence" value="ECO:0007669"/>
    <property type="project" value="TreeGrafter"/>
</dbReference>
<dbReference type="InterPro" id="IPR036964">
    <property type="entry name" value="RASGEF_cat_dom_sf"/>
</dbReference>
<dbReference type="PANTHER" id="PTHR23113">
    <property type="entry name" value="GUANINE NUCLEOTIDE EXCHANGE FACTOR"/>
    <property type="match status" value="1"/>
</dbReference>
<evidence type="ECO:0000256" key="1">
    <source>
        <dbReference type="ARBA" id="ARBA00022658"/>
    </source>
</evidence>
<feature type="domain" description="N-terminal Ras-GEF" evidence="5">
    <location>
        <begin position="356"/>
        <end position="487"/>
    </location>
</feature>
<gene>
    <name evidence="6" type="ORF">SERLADRAFT_409070</name>
</gene>
<protein>
    <recommendedName>
        <fullName evidence="8">Ras GEF</fullName>
    </recommendedName>
</protein>
<dbReference type="OrthoDB" id="546434at2759"/>
<feature type="region of interest" description="Disordered" evidence="3">
    <location>
        <begin position="279"/>
        <end position="308"/>
    </location>
</feature>